<evidence type="ECO:0000313" key="2">
    <source>
        <dbReference type="EMBL" id="MPA53614.1"/>
    </source>
</evidence>
<gene>
    <name evidence="2" type="ORF">Din_023055</name>
    <name evidence="3" type="ORF">Din_023056</name>
</gene>
<feature type="signal peptide" evidence="1">
    <location>
        <begin position="1"/>
        <end position="26"/>
    </location>
</feature>
<dbReference type="AlphaFoldDB" id="A0A5B7AB73"/>
<protein>
    <submittedName>
        <fullName evidence="2">Uncharacterized protein</fullName>
    </submittedName>
</protein>
<name>A0A5B7AB73_DAVIN</name>
<dbReference type="PANTHER" id="PTHR36312">
    <property type="entry name" value="THIONIN-LIKE PROTEIN 1"/>
    <property type="match status" value="1"/>
</dbReference>
<dbReference type="EMBL" id="GHES01023056">
    <property type="protein sequence ID" value="MPA53615.1"/>
    <property type="molecule type" value="Transcribed_RNA"/>
</dbReference>
<evidence type="ECO:0000313" key="3">
    <source>
        <dbReference type="EMBL" id="MPA53615.1"/>
    </source>
</evidence>
<evidence type="ECO:0000256" key="1">
    <source>
        <dbReference type="SAM" id="SignalP"/>
    </source>
</evidence>
<sequence>MERSGVKILGVMVVLMVVMLAQHATAGIYACWGGCYNDCILKNGKTPSERLPCYSQCLRNCTPRSPSDYQYYCQLGCSLQFCTRFAYDGDGLERCIGNCTNICKP</sequence>
<dbReference type="PROSITE" id="PS51257">
    <property type="entry name" value="PROKAR_LIPOPROTEIN"/>
    <property type="match status" value="1"/>
</dbReference>
<dbReference type="EMBL" id="GHES01023055">
    <property type="protein sequence ID" value="MPA53614.1"/>
    <property type="molecule type" value="Transcribed_RNA"/>
</dbReference>
<reference evidence="2" key="1">
    <citation type="submission" date="2019-08" db="EMBL/GenBank/DDBJ databases">
        <title>Reference gene set and small RNA set construction with multiple tissues from Davidia involucrata Baill.</title>
        <authorList>
            <person name="Yang H."/>
            <person name="Zhou C."/>
            <person name="Li G."/>
            <person name="Wang J."/>
            <person name="Gao P."/>
            <person name="Wang M."/>
            <person name="Wang R."/>
            <person name="Zhao Y."/>
        </authorList>
    </citation>
    <scope>NUCLEOTIDE SEQUENCE</scope>
    <source>
        <tissue evidence="2">Mixed with DoveR01_LX</tissue>
    </source>
</reference>
<feature type="chain" id="PRO_5036366796" evidence="1">
    <location>
        <begin position="27"/>
        <end position="105"/>
    </location>
</feature>
<keyword evidence="1" id="KW-0732">Signal</keyword>
<organism evidence="2">
    <name type="scientific">Davidia involucrata</name>
    <name type="common">Dove tree</name>
    <dbReference type="NCBI Taxonomy" id="16924"/>
    <lineage>
        <taxon>Eukaryota</taxon>
        <taxon>Viridiplantae</taxon>
        <taxon>Streptophyta</taxon>
        <taxon>Embryophyta</taxon>
        <taxon>Tracheophyta</taxon>
        <taxon>Spermatophyta</taxon>
        <taxon>Magnoliopsida</taxon>
        <taxon>eudicotyledons</taxon>
        <taxon>Gunneridae</taxon>
        <taxon>Pentapetalae</taxon>
        <taxon>asterids</taxon>
        <taxon>Cornales</taxon>
        <taxon>Nyssaceae</taxon>
        <taxon>Davidia</taxon>
    </lineage>
</organism>
<accession>A0A5B7AB73</accession>
<dbReference type="PANTHER" id="PTHR36312:SF2">
    <property type="entry name" value="THIONIN-LIKE PROTEIN"/>
    <property type="match status" value="1"/>
</dbReference>
<dbReference type="InterPro" id="IPR038975">
    <property type="entry name" value="THNL"/>
</dbReference>
<proteinExistence type="predicted"/>